<reference evidence="3" key="1">
    <citation type="journal article" date="2021" name="PeerJ">
        <title>Extensive microbial diversity within the chicken gut microbiome revealed by metagenomics and culture.</title>
        <authorList>
            <person name="Gilroy R."/>
            <person name="Ravi A."/>
            <person name="Getino M."/>
            <person name="Pursley I."/>
            <person name="Horton D.L."/>
            <person name="Alikhan N.F."/>
            <person name="Baker D."/>
            <person name="Gharbi K."/>
            <person name="Hall N."/>
            <person name="Watson M."/>
            <person name="Adriaenssens E.M."/>
            <person name="Foster-Nyarko E."/>
            <person name="Jarju S."/>
            <person name="Secka A."/>
            <person name="Antonio M."/>
            <person name="Oren A."/>
            <person name="Chaudhuri R.R."/>
            <person name="La Ragione R."/>
            <person name="Hildebrand F."/>
            <person name="Pallen M.J."/>
        </authorList>
    </citation>
    <scope>NUCLEOTIDE SEQUENCE</scope>
    <source>
        <strain evidence="3">ChiHjej11B10-19426</strain>
    </source>
</reference>
<evidence type="ECO:0000313" key="3">
    <source>
        <dbReference type="EMBL" id="HIZ14782.1"/>
    </source>
</evidence>
<dbReference type="SMART" id="SM00740">
    <property type="entry name" value="PASTA"/>
    <property type="match status" value="3"/>
</dbReference>
<keyword evidence="1" id="KW-0812">Transmembrane</keyword>
<dbReference type="InterPro" id="IPR005543">
    <property type="entry name" value="PASTA_dom"/>
</dbReference>
<dbReference type="SUPFAM" id="SSF54184">
    <property type="entry name" value="Penicillin-binding protein 2x (pbp-2x), c-terminal domain"/>
    <property type="match status" value="1"/>
</dbReference>
<dbReference type="Gene3D" id="3.30.10.20">
    <property type="match status" value="3"/>
</dbReference>
<comment type="caution">
    <text evidence="3">The sequence shown here is derived from an EMBL/GenBank/DDBJ whole genome shotgun (WGS) entry which is preliminary data.</text>
</comment>
<evidence type="ECO:0000256" key="1">
    <source>
        <dbReference type="SAM" id="Phobius"/>
    </source>
</evidence>
<proteinExistence type="predicted"/>
<dbReference type="EMBL" id="DXCC01000006">
    <property type="protein sequence ID" value="HIZ14782.1"/>
    <property type="molecule type" value="Genomic_DNA"/>
</dbReference>
<dbReference type="CDD" id="cd06577">
    <property type="entry name" value="PASTA_pknB"/>
    <property type="match status" value="2"/>
</dbReference>
<feature type="domain" description="PASTA" evidence="2">
    <location>
        <begin position="50"/>
        <end position="117"/>
    </location>
</feature>
<reference evidence="3" key="2">
    <citation type="submission" date="2021-04" db="EMBL/GenBank/DDBJ databases">
        <authorList>
            <person name="Gilroy R."/>
        </authorList>
    </citation>
    <scope>NUCLEOTIDE SEQUENCE</scope>
    <source>
        <strain evidence="3">ChiHjej11B10-19426</strain>
    </source>
</reference>
<gene>
    <name evidence="3" type="ORF">H9816_02560</name>
</gene>
<evidence type="ECO:0000313" key="4">
    <source>
        <dbReference type="Proteomes" id="UP000824014"/>
    </source>
</evidence>
<protein>
    <submittedName>
        <fullName evidence="3">PASTA domain-containing protein</fullName>
    </submittedName>
</protein>
<feature type="transmembrane region" description="Helical" evidence="1">
    <location>
        <begin position="21"/>
        <end position="44"/>
    </location>
</feature>
<accession>A0A9D2DD34</accession>
<evidence type="ECO:0000259" key="2">
    <source>
        <dbReference type="PROSITE" id="PS51178"/>
    </source>
</evidence>
<dbReference type="PROSITE" id="PS51178">
    <property type="entry name" value="PASTA"/>
    <property type="match status" value="2"/>
</dbReference>
<dbReference type="AlphaFoldDB" id="A0A9D2DD34"/>
<dbReference type="Pfam" id="PF03793">
    <property type="entry name" value="PASTA"/>
    <property type="match status" value="2"/>
</dbReference>
<name>A0A9D2DD34_9BACT</name>
<organism evidence="3 4">
    <name type="scientific">Candidatus Tidjanibacter faecipullorum</name>
    <dbReference type="NCBI Taxonomy" id="2838766"/>
    <lineage>
        <taxon>Bacteria</taxon>
        <taxon>Pseudomonadati</taxon>
        <taxon>Bacteroidota</taxon>
        <taxon>Bacteroidia</taxon>
        <taxon>Bacteroidales</taxon>
        <taxon>Rikenellaceae</taxon>
        <taxon>Tidjanibacter</taxon>
    </lineage>
</organism>
<dbReference type="Proteomes" id="UP000824014">
    <property type="component" value="Unassembled WGS sequence"/>
</dbReference>
<feature type="domain" description="PASTA" evidence="2">
    <location>
        <begin position="194"/>
        <end position="264"/>
    </location>
</feature>
<keyword evidence="1" id="KW-1133">Transmembrane helix</keyword>
<keyword evidence="1" id="KW-0472">Membrane</keyword>
<sequence length="357" mass="39849">MTNGTERRDAEPLWRRLWNNYVVRNVVLAVSLLVIGLFLVNVLLNIFTRHNKYIEVPDLEELTLDEARQLIRRKDLRIEVNDSLYVAALDPGTVLEQQPAAGTRVKPGRRIYVTVNATQQRIVDVPYVAGYSLRQAWNILATAGFRIERLEYVSDIATNNVLEQRVGSRRVTPEHPVQARMGSGVVLVLGRAADAARVTVPRVVGLTLREAESRIWDAGLNVGGIEQDEGIDQKTIRQARVWRQTPDQGSMASLGSRVSLALTLDSARLSKGVSSSDRQAVQAARHAVRERVVRDSLAAAGFSGEQLQFETEWQLKIERGEATPEERAAAEAELIMQSLENYGTAVDASEEEDEFFH</sequence>